<gene>
    <name evidence="9" type="ORF">SAMN05444484_1047</name>
</gene>
<feature type="repeat" description="TPR" evidence="6">
    <location>
        <begin position="119"/>
        <end position="152"/>
    </location>
</feature>
<dbReference type="RefSeq" id="WP_068845233.1">
    <property type="nucleotide sequence ID" value="NZ_FRBT01000004.1"/>
</dbReference>
<dbReference type="STRING" id="946677.SAMN05444484_1047"/>
<evidence type="ECO:0000313" key="9">
    <source>
        <dbReference type="EMBL" id="SHM10028.1"/>
    </source>
</evidence>
<dbReference type="PROSITE" id="PS51257">
    <property type="entry name" value="PROKAR_LIPOPROTEIN"/>
    <property type="match status" value="1"/>
</dbReference>
<proteinExistence type="predicted"/>
<evidence type="ECO:0000313" key="10">
    <source>
        <dbReference type="Proteomes" id="UP000184028"/>
    </source>
</evidence>
<dbReference type="InterPro" id="IPR050482">
    <property type="entry name" value="Sensor_HK_TwoCompSys"/>
</dbReference>
<dbReference type="InterPro" id="IPR011990">
    <property type="entry name" value="TPR-like_helical_dom_sf"/>
</dbReference>
<keyword evidence="7" id="KW-1133">Transmembrane helix</keyword>
<name>A0A1M7G1S3_9FLAO</name>
<evidence type="ECO:0000256" key="5">
    <source>
        <dbReference type="ARBA" id="ARBA00023012"/>
    </source>
</evidence>
<evidence type="ECO:0000256" key="4">
    <source>
        <dbReference type="ARBA" id="ARBA00022777"/>
    </source>
</evidence>
<organism evidence="9 10">
    <name type="scientific">Flavobacterium chilense</name>
    <dbReference type="NCBI Taxonomy" id="946677"/>
    <lineage>
        <taxon>Bacteria</taxon>
        <taxon>Pseudomonadati</taxon>
        <taxon>Bacteroidota</taxon>
        <taxon>Flavobacteriia</taxon>
        <taxon>Flavobacteriales</taxon>
        <taxon>Flavobacteriaceae</taxon>
        <taxon>Flavobacterium</taxon>
    </lineage>
</organism>
<protein>
    <recommendedName>
        <fullName evidence="2">histidine kinase</fullName>
        <ecNumber evidence="2">2.7.13.3</ecNumber>
    </recommendedName>
</protein>
<dbReference type="SUPFAM" id="SSF48452">
    <property type="entry name" value="TPR-like"/>
    <property type="match status" value="1"/>
</dbReference>
<comment type="catalytic activity">
    <reaction evidence="1">
        <text>ATP + protein L-histidine = ADP + protein N-phospho-L-histidine.</text>
        <dbReference type="EC" id="2.7.13.3"/>
    </reaction>
</comment>
<keyword evidence="5" id="KW-0902">Two-component regulatory system</keyword>
<dbReference type="Pfam" id="PF02518">
    <property type="entry name" value="HATPase_c"/>
    <property type="match status" value="1"/>
</dbReference>
<dbReference type="Gene3D" id="3.30.565.10">
    <property type="entry name" value="Histidine kinase-like ATPase, C-terminal domain"/>
    <property type="match status" value="1"/>
</dbReference>
<keyword evidence="10" id="KW-1185">Reference proteome</keyword>
<dbReference type="EC" id="2.7.13.3" evidence="2"/>
<dbReference type="SMART" id="SM00028">
    <property type="entry name" value="TPR"/>
    <property type="match status" value="3"/>
</dbReference>
<evidence type="ECO:0000256" key="2">
    <source>
        <dbReference type="ARBA" id="ARBA00012438"/>
    </source>
</evidence>
<dbReference type="AlphaFoldDB" id="A0A1M7G1S3"/>
<dbReference type="PANTHER" id="PTHR24421:SF10">
    <property type="entry name" value="NITRATE_NITRITE SENSOR PROTEIN NARQ"/>
    <property type="match status" value="1"/>
</dbReference>
<dbReference type="PANTHER" id="PTHR24421">
    <property type="entry name" value="NITRATE/NITRITE SENSOR PROTEIN NARX-RELATED"/>
    <property type="match status" value="1"/>
</dbReference>
<feature type="domain" description="Histidine kinase/HSP90-like ATPase" evidence="8">
    <location>
        <begin position="485"/>
        <end position="572"/>
    </location>
</feature>
<dbReference type="InterPro" id="IPR003594">
    <property type="entry name" value="HATPase_dom"/>
</dbReference>
<dbReference type="GO" id="GO:0004673">
    <property type="term" value="F:protein histidine kinase activity"/>
    <property type="evidence" value="ECO:0007669"/>
    <property type="project" value="UniProtKB-EC"/>
</dbReference>
<evidence type="ECO:0000256" key="7">
    <source>
        <dbReference type="SAM" id="Phobius"/>
    </source>
</evidence>
<dbReference type="Proteomes" id="UP000184028">
    <property type="component" value="Unassembled WGS sequence"/>
</dbReference>
<dbReference type="InterPro" id="IPR019734">
    <property type="entry name" value="TPR_rpt"/>
</dbReference>
<dbReference type="SUPFAM" id="SSF55874">
    <property type="entry name" value="ATPase domain of HSP90 chaperone/DNA topoisomerase II/histidine kinase"/>
    <property type="match status" value="1"/>
</dbReference>
<dbReference type="PROSITE" id="PS50005">
    <property type="entry name" value="TPR"/>
    <property type="match status" value="1"/>
</dbReference>
<keyword evidence="6" id="KW-0802">TPR repeat</keyword>
<dbReference type="EMBL" id="FRBT01000004">
    <property type="protein sequence ID" value="SHM10028.1"/>
    <property type="molecule type" value="Genomic_DNA"/>
</dbReference>
<dbReference type="Gene3D" id="1.25.40.10">
    <property type="entry name" value="Tetratricopeptide repeat domain"/>
    <property type="match status" value="2"/>
</dbReference>
<evidence type="ECO:0000256" key="1">
    <source>
        <dbReference type="ARBA" id="ARBA00000085"/>
    </source>
</evidence>
<feature type="transmembrane region" description="Helical" evidence="7">
    <location>
        <begin position="350"/>
        <end position="370"/>
    </location>
</feature>
<dbReference type="OrthoDB" id="943406at2"/>
<evidence type="ECO:0000256" key="3">
    <source>
        <dbReference type="ARBA" id="ARBA00022679"/>
    </source>
</evidence>
<keyword evidence="7" id="KW-0472">Membrane</keyword>
<keyword evidence="7" id="KW-0812">Transmembrane</keyword>
<keyword evidence="4" id="KW-0418">Kinase</keyword>
<reference evidence="10" key="1">
    <citation type="submission" date="2016-11" db="EMBL/GenBank/DDBJ databases">
        <authorList>
            <person name="Varghese N."/>
            <person name="Submissions S."/>
        </authorList>
    </citation>
    <scope>NUCLEOTIDE SEQUENCE [LARGE SCALE GENOMIC DNA]</scope>
    <source>
        <strain evidence="10">DSM 24724</strain>
    </source>
</reference>
<dbReference type="CDD" id="cd16917">
    <property type="entry name" value="HATPase_UhpB-NarQ-NarX-like"/>
    <property type="match status" value="1"/>
</dbReference>
<accession>A0A1M7G1S3</accession>
<evidence type="ECO:0000256" key="6">
    <source>
        <dbReference type="PROSITE-ProRule" id="PRU00339"/>
    </source>
</evidence>
<evidence type="ECO:0000259" key="8">
    <source>
        <dbReference type="Pfam" id="PF02518"/>
    </source>
</evidence>
<sequence length="573" mass="66761">MILPRIHLSLYIVFIFLLLLSCQKKDIQTVKYKNSNIQIDKFISKANRFYDNNELDSAFLYYNKAKFICSPVRNTETYVHALNQMAYIQQNQGDFVGSESTAIEVISYLKYIKNPEHVWNTYIILGINYLNTYDFKNALLYFNKALVLKTPEWKKVTAKSNIALVYIEQQKYNRAIQVFDNLLAHEDIKKNPEDYAQALDNLGFCYYKIGDVKAEAYLQKALNIRLQTNDNTGQAKSHLHLAYLQKDKNPSLSKKHLILSYEKYTLVNHIDGRLTSLKQLIEDSSGKELKKYSVRYVELIDSIFEIRQKAKNQFAKMKYDSKKEKDENLILKTYRAQNELQLEKQKNRNIVSYILIFLSLSLILVLYFYLTSRGNREKIEATYQSETRISKKLHDELANDIYHTMAFAENKNLSVIENKEQLLNNLDTIYSRTRDISKENSPIITDENYCLYLKDMIIRFNTAQISVLATNIDGINWNQIDTNKKITVYRVLQELLVNMKKHSNSSLVNIDFVKTDRNVIINYIDNGKGIDINNITLKNGLYNIENRVLSIKGTIDIDSAPGKGFKAFFKFPV</sequence>
<keyword evidence="3" id="KW-0808">Transferase</keyword>
<dbReference type="GO" id="GO:0000160">
    <property type="term" value="P:phosphorelay signal transduction system"/>
    <property type="evidence" value="ECO:0007669"/>
    <property type="project" value="UniProtKB-KW"/>
</dbReference>
<dbReference type="InterPro" id="IPR036890">
    <property type="entry name" value="HATPase_C_sf"/>
</dbReference>